<protein>
    <recommendedName>
        <fullName evidence="4">Type I restriction modification DNA specificity domain-containing protein</fullName>
    </recommendedName>
</protein>
<reference evidence="5 6" key="1">
    <citation type="journal article" date="2019" name="Stand. Genomic Sci.">
        <title>Draft Whole-Genome Sequence of a Novel Chryseobacterium viscerum Strain Isolated from Fresh Water at Dripping Springs, New Mexico.</title>
        <authorList>
            <person name="Kyndt J.A."/>
            <person name="Moore T.C."/>
        </authorList>
    </citation>
    <scope>NUCLEOTIDE SEQUENCE [LARGE SCALE GENOMIC DNA]</scope>
    <source>
        <strain evidence="5 6">DPS</strain>
    </source>
</reference>
<keyword evidence="3" id="KW-0238">DNA-binding</keyword>
<keyword evidence="2" id="KW-0680">Restriction system</keyword>
<dbReference type="Pfam" id="PF01420">
    <property type="entry name" value="Methylase_S"/>
    <property type="match status" value="2"/>
</dbReference>
<proteinExistence type="inferred from homology"/>
<keyword evidence="6" id="KW-1185">Reference proteome</keyword>
<sequence>MIEQREKYDLPKGWVKVPLGDILILEYGKSLPKDNRHNGKYPIYGANGIIGYHNEFSVEGPVIIIGRKGSVGSVHISNENCWPIDTTYFVKPTYSLNFKFIFFLMESLNLVQLDKSTTIPGLNRDNVYEQIIRLPPLNEQEKIVLKLEELFSSLEKSKAQLDLSYIKLNLYKRTIFRSLLERKKISRNFVECKFEDCVISWNKKRVPLSSAVRIGMSGQYRYYGATGVIDHIDDYIFDGRYLLLGEDGANLLSKAKDLSFIVEGKFWVNNHAHVVQAKENILLEYLNFYFNSIDISEYVTGTAQPKLNQANLNRIPILIPSLEEQLLIVQEMQQVLSIIEETEKAITIASKQTDLFKQTILNKAFSGKLVEQENNDKQASIFLEQIKAERGEYIIKEKEKKNNSIKIKIMLEKTKSILEILNENKEPISSKQLWLSSDKKDDIEEFYADLKKYIESGDIVELPRIGKESFLKLAKKS</sequence>
<feature type="domain" description="Type I restriction modification DNA specificity" evidence="4">
    <location>
        <begin position="202"/>
        <end position="344"/>
    </location>
</feature>
<dbReference type="InterPro" id="IPR044946">
    <property type="entry name" value="Restrct_endonuc_typeI_TRD_sf"/>
</dbReference>
<evidence type="ECO:0000259" key="4">
    <source>
        <dbReference type="Pfam" id="PF01420"/>
    </source>
</evidence>
<dbReference type="CDD" id="cd17267">
    <property type="entry name" value="RMtype1_S_EcoAO83I-TRD1-CR1_like"/>
    <property type="match status" value="1"/>
</dbReference>
<evidence type="ECO:0000256" key="1">
    <source>
        <dbReference type="ARBA" id="ARBA00010923"/>
    </source>
</evidence>
<dbReference type="Gene3D" id="3.90.220.20">
    <property type="entry name" value="DNA methylase specificity domains"/>
    <property type="match status" value="2"/>
</dbReference>
<dbReference type="Proteomes" id="UP000326384">
    <property type="component" value="Unassembled WGS sequence"/>
</dbReference>
<dbReference type="SUPFAM" id="SSF116734">
    <property type="entry name" value="DNA methylase specificity domain"/>
    <property type="match status" value="2"/>
</dbReference>
<dbReference type="RefSeq" id="WP_152289343.1">
    <property type="nucleotide sequence ID" value="NZ_VTPV01000003.1"/>
</dbReference>
<evidence type="ECO:0000313" key="5">
    <source>
        <dbReference type="EMBL" id="KAB1231417.1"/>
    </source>
</evidence>
<dbReference type="EMBL" id="VTPV01000003">
    <property type="protein sequence ID" value="KAB1231417.1"/>
    <property type="molecule type" value="Genomic_DNA"/>
</dbReference>
<dbReference type="CDD" id="cd17262">
    <property type="entry name" value="RMtype1_S_Aco12261I-TRD2-CR2"/>
    <property type="match status" value="1"/>
</dbReference>
<gene>
    <name evidence="5" type="ORF">F8D52_06305</name>
</gene>
<feature type="domain" description="Type I restriction modification DNA specificity" evidence="4">
    <location>
        <begin position="11"/>
        <end position="158"/>
    </location>
</feature>
<evidence type="ECO:0000256" key="2">
    <source>
        <dbReference type="ARBA" id="ARBA00022747"/>
    </source>
</evidence>
<accession>A0A5N4BSP9</accession>
<comment type="caution">
    <text evidence="5">The sequence shown here is derived from an EMBL/GenBank/DDBJ whole genome shotgun (WGS) entry which is preliminary data.</text>
</comment>
<evidence type="ECO:0000256" key="3">
    <source>
        <dbReference type="ARBA" id="ARBA00023125"/>
    </source>
</evidence>
<comment type="similarity">
    <text evidence="1">Belongs to the type-I restriction system S methylase family.</text>
</comment>
<name>A0A5N4BSP9_9FLAO</name>
<evidence type="ECO:0000313" key="6">
    <source>
        <dbReference type="Proteomes" id="UP000326384"/>
    </source>
</evidence>
<dbReference type="PANTHER" id="PTHR43140">
    <property type="entry name" value="TYPE-1 RESTRICTION ENZYME ECOKI SPECIFICITY PROTEIN"/>
    <property type="match status" value="1"/>
</dbReference>
<dbReference type="InterPro" id="IPR051212">
    <property type="entry name" value="Type-I_RE_S_subunit"/>
</dbReference>
<dbReference type="PANTHER" id="PTHR43140:SF1">
    <property type="entry name" value="TYPE I RESTRICTION ENZYME ECOKI SPECIFICITY SUBUNIT"/>
    <property type="match status" value="1"/>
</dbReference>
<dbReference type="InterPro" id="IPR000055">
    <property type="entry name" value="Restrct_endonuc_typeI_TRD"/>
</dbReference>
<organism evidence="5 6">
    <name type="scientific">Chryseobacterium viscerum</name>
    <dbReference type="NCBI Taxonomy" id="1037377"/>
    <lineage>
        <taxon>Bacteria</taxon>
        <taxon>Pseudomonadati</taxon>
        <taxon>Bacteroidota</taxon>
        <taxon>Flavobacteriia</taxon>
        <taxon>Flavobacteriales</taxon>
        <taxon>Weeksellaceae</taxon>
        <taxon>Chryseobacterium group</taxon>
        <taxon>Chryseobacterium</taxon>
    </lineage>
</organism>